<dbReference type="GO" id="GO:0005737">
    <property type="term" value="C:cytoplasm"/>
    <property type="evidence" value="ECO:0007669"/>
    <property type="project" value="UniProtKB-SubCell"/>
</dbReference>
<reference evidence="6 7" key="1">
    <citation type="submission" date="2024-12" db="EMBL/GenBank/DDBJ databases">
        <title>The unique morphological basis and parallel evolutionary history of personate flowers in Penstemon.</title>
        <authorList>
            <person name="Depatie T.H."/>
            <person name="Wessinger C.A."/>
        </authorList>
    </citation>
    <scope>NUCLEOTIDE SEQUENCE [LARGE SCALE GENOMIC DNA]</scope>
    <source>
        <strain evidence="6">WTNN_2</strain>
        <tissue evidence="6">Leaf</tissue>
    </source>
</reference>
<dbReference type="InterPro" id="IPR022712">
    <property type="entry name" value="Beta_Casp"/>
</dbReference>
<sequence length="505" mass="56255">MEQSLVVGCPCIADVKDCLTKVESLKYAQEACYNGTLIVKASSSGLDIGSCNWSITGPNGTIIYVSSSLCMSSTATSFDYKALQRSDVVLYSDFSSCNTTDKFEDGNNSSGTAASNFSNISDDAVDLEASFTLLNNDEYMEEIEKLDFICSCSMDSVKSRGSVLIPIGRLGIILQLLERFALGLESENMKVPIFVVSSVAEELMAFTNIIPEWLCKQRQDRLYSGQPLFTHVEMLKDGRLHLFPAIHSLELLTIWQEPCIVFCPHWSLRLGPVVHLLQRWCKDQNSLLVMEEEVDANLALLPFKPMAMKVLQCSFLSGIQLQQSHLLLKMLQPRYVLFPEVLKRHVTPLDSFDYYSENEKLHIPMVKNSELDITVEVAVQLRYTTLKQQDTNISRLKGELLMEQGRYLLSVGDNQVCSETETKPVLHLGRIDLNVLLVALQKMGMNVTVEEARGDDGLLTASLVHVLEPNKALIKVTDVQTLISTADENLASLISQAVCTNLDCI</sequence>
<dbReference type="PANTHER" id="PTHR46094">
    <property type="entry name" value="INTEGRATOR COMPLEX SUBUNIT 9"/>
    <property type="match status" value="1"/>
</dbReference>
<dbReference type="Pfam" id="PF10996">
    <property type="entry name" value="Beta-Casp"/>
    <property type="match status" value="1"/>
</dbReference>
<evidence type="ECO:0000313" key="6">
    <source>
        <dbReference type="EMBL" id="KAL3829784.1"/>
    </source>
</evidence>
<keyword evidence="3" id="KW-0963">Cytoplasm</keyword>
<feature type="domain" description="Beta-Casp" evidence="5">
    <location>
        <begin position="173"/>
        <end position="301"/>
    </location>
</feature>
<accession>A0ABD3SYR6</accession>
<protein>
    <recommendedName>
        <fullName evidence="5">Beta-Casp domain-containing protein</fullName>
    </recommendedName>
</protein>
<keyword evidence="7" id="KW-1185">Reference proteome</keyword>
<proteinExistence type="predicted"/>
<evidence type="ECO:0000256" key="1">
    <source>
        <dbReference type="ARBA" id="ARBA00004123"/>
    </source>
</evidence>
<dbReference type="Proteomes" id="UP001634393">
    <property type="component" value="Unassembled WGS sequence"/>
</dbReference>
<dbReference type="AlphaFoldDB" id="A0ABD3SYR6"/>
<comment type="caution">
    <text evidence="6">The sequence shown here is derived from an EMBL/GenBank/DDBJ whole genome shotgun (WGS) entry which is preliminary data.</text>
</comment>
<dbReference type="InterPro" id="IPR027074">
    <property type="entry name" value="Integrator_9su"/>
</dbReference>
<evidence type="ECO:0000313" key="7">
    <source>
        <dbReference type="Proteomes" id="UP001634393"/>
    </source>
</evidence>
<comment type="subcellular location">
    <subcellularLocation>
        <location evidence="2">Cytoplasm</location>
    </subcellularLocation>
    <subcellularLocation>
        <location evidence="1">Nucleus</location>
    </subcellularLocation>
</comment>
<organism evidence="6 7">
    <name type="scientific">Penstemon smallii</name>
    <dbReference type="NCBI Taxonomy" id="265156"/>
    <lineage>
        <taxon>Eukaryota</taxon>
        <taxon>Viridiplantae</taxon>
        <taxon>Streptophyta</taxon>
        <taxon>Embryophyta</taxon>
        <taxon>Tracheophyta</taxon>
        <taxon>Spermatophyta</taxon>
        <taxon>Magnoliopsida</taxon>
        <taxon>eudicotyledons</taxon>
        <taxon>Gunneridae</taxon>
        <taxon>Pentapetalae</taxon>
        <taxon>asterids</taxon>
        <taxon>lamiids</taxon>
        <taxon>Lamiales</taxon>
        <taxon>Plantaginaceae</taxon>
        <taxon>Cheloneae</taxon>
        <taxon>Penstemon</taxon>
    </lineage>
</organism>
<evidence type="ECO:0000259" key="5">
    <source>
        <dbReference type="SMART" id="SM01027"/>
    </source>
</evidence>
<dbReference type="GO" id="GO:0005634">
    <property type="term" value="C:nucleus"/>
    <property type="evidence" value="ECO:0007669"/>
    <property type="project" value="UniProtKB-SubCell"/>
</dbReference>
<evidence type="ECO:0000256" key="2">
    <source>
        <dbReference type="ARBA" id="ARBA00004496"/>
    </source>
</evidence>
<dbReference type="SMART" id="SM01027">
    <property type="entry name" value="Beta-Casp"/>
    <property type="match status" value="1"/>
</dbReference>
<dbReference type="EMBL" id="JBJXBP010000005">
    <property type="protein sequence ID" value="KAL3829784.1"/>
    <property type="molecule type" value="Genomic_DNA"/>
</dbReference>
<evidence type="ECO:0000256" key="3">
    <source>
        <dbReference type="ARBA" id="ARBA00022490"/>
    </source>
</evidence>
<dbReference type="SUPFAM" id="SSF56281">
    <property type="entry name" value="Metallo-hydrolase/oxidoreductase"/>
    <property type="match status" value="1"/>
</dbReference>
<keyword evidence="4" id="KW-0539">Nucleus</keyword>
<dbReference type="InterPro" id="IPR036866">
    <property type="entry name" value="RibonucZ/Hydroxyglut_hydro"/>
</dbReference>
<dbReference type="Gene3D" id="3.40.50.10890">
    <property type="match status" value="1"/>
</dbReference>
<evidence type="ECO:0000256" key="4">
    <source>
        <dbReference type="ARBA" id="ARBA00023242"/>
    </source>
</evidence>
<name>A0ABD3SYR6_9LAMI</name>
<dbReference type="PANTHER" id="PTHR46094:SF1">
    <property type="entry name" value="INTEGRATOR COMPLEX SUBUNIT 9"/>
    <property type="match status" value="1"/>
</dbReference>
<gene>
    <name evidence="6" type="ORF">ACJIZ3_018586</name>
</gene>